<dbReference type="AlphaFoldDB" id="A0A562QSM5"/>
<dbReference type="PROSITE" id="PS51257">
    <property type="entry name" value="PROKAR_LIPOPROTEIN"/>
    <property type="match status" value="1"/>
</dbReference>
<gene>
    <name evidence="1" type="ORF">IQ10_00192</name>
</gene>
<dbReference type="RefSeq" id="WP_144448604.1">
    <property type="nucleotide sequence ID" value="NZ_VLKZ01000001.1"/>
</dbReference>
<organism evidence="1 2">
    <name type="scientific">Halalkalibacter nanhaiisediminis</name>
    <dbReference type="NCBI Taxonomy" id="688079"/>
    <lineage>
        <taxon>Bacteria</taxon>
        <taxon>Bacillati</taxon>
        <taxon>Bacillota</taxon>
        <taxon>Bacilli</taxon>
        <taxon>Bacillales</taxon>
        <taxon>Bacillaceae</taxon>
        <taxon>Halalkalibacter</taxon>
    </lineage>
</organism>
<dbReference type="OrthoDB" id="2966336at2"/>
<evidence type="ECO:0008006" key="3">
    <source>
        <dbReference type="Google" id="ProtNLM"/>
    </source>
</evidence>
<accession>A0A562QSM5</accession>
<proteinExistence type="predicted"/>
<protein>
    <recommendedName>
        <fullName evidence="3">Sporulation lipoprotein YhcN/YlaJ</fullName>
    </recommendedName>
</protein>
<evidence type="ECO:0000313" key="1">
    <source>
        <dbReference type="EMBL" id="TWI59771.1"/>
    </source>
</evidence>
<dbReference type="Proteomes" id="UP000315711">
    <property type="component" value="Unassembled WGS sequence"/>
</dbReference>
<dbReference type="EMBL" id="VLKZ01000001">
    <property type="protein sequence ID" value="TWI59771.1"/>
    <property type="molecule type" value="Genomic_DNA"/>
</dbReference>
<keyword evidence="2" id="KW-1185">Reference proteome</keyword>
<reference evidence="1 2" key="1">
    <citation type="journal article" date="2015" name="Stand. Genomic Sci.">
        <title>Genomic Encyclopedia of Bacterial and Archaeal Type Strains, Phase III: the genomes of soil and plant-associated and newly described type strains.</title>
        <authorList>
            <person name="Whitman W.B."/>
            <person name="Woyke T."/>
            <person name="Klenk H.P."/>
            <person name="Zhou Y."/>
            <person name="Lilburn T.G."/>
            <person name="Beck B.J."/>
            <person name="De Vos P."/>
            <person name="Vandamme P."/>
            <person name="Eisen J.A."/>
            <person name="Garrity G."/>
            <person name="Hugenholtz P."/>
            <person name="Kyrpides N.C."/>
        </authorList>
    </citation>
    <scope>NUCLEOTIDE SEQUENCE [LARGE SCALE GENOMIC DNA]</scope>
    <source>
        <strain evidence="1 2">CGMCC 1.10116</strain>
    </source>
</reference>
<comment type="caution">
    <text evidence="1">The sequence shown here is derived from an EMBL/GenBank/DDBJ whole genome shotgun (WGS) entry which is preliminary data.</text>
</comment>
<sequence length="156" mass="17813">MNVKWTSSLLIGLLLVTGCNDQSTMEGQRISSRDQPLQAQQITYGLLGPGPINYGNIRKEPRYRFGGEENTSPSFKTMNRYRRHLGNDQQLIHHIIHDEFGLETGMVMLAGSHAFVNVTLPKGLSEEEKQEKLGKVKRALLQEVPRYRIHVREKNE</sequence>
<name>A0A562QSM5_9BACI</name>
<evidence type="ECO:0000313" key="2">
    <source>
        <dbReference type="Proteomes" id="UP000315711"/>
    </source>
</evidence>